<comment type="caution">
    <text evidence="2">The sequence shown here is derived from an EMBL/GenBank/DDBJ whole genome shotgun (WGS) entry which is preliminary data.</text>
</comment>
<sequence length="261" mass="27422">MTDLSMKLSAYLDGELEAADAEMIEALLVSDPAVQTELDALLAADAMALEQFDAQLSEPVPLALAQKIRSSPVGMAPARPASRPIWAAIAAGLVLFIFGGMGGFFVKDRVSPSGAMVADAGWLSDIADYHAVYSAQKRHLVEVSADESDHIVKWLGGTVGVDFSIPDLTSFGLSFEGGRLLVANGKPVAQLMYVDSEGTVIALCLQSGTSGNAESAPEFKEQTIKGFDFVSWTDDNAKYVVIGPGGKPGLVDIAALSAREV</sequence>
<feature type="transmembrane region" description="Helical" evidence="1">
    <location>
        <begin position="85"/>
        <end position="106"/>
    </location>
</feature>
<keyword evidence="1 2" id="KW-0812">Transmembrane</keyword>
<dbReference type="eggNOG" id="COG5662">
    <property type="taxonomic scope" value="Bacteria"/>
</dbReference>
<reference evidence="2 3" key="1">
    <citation type="submission" date="2007-10" db="EMBL/GenBank/DDBJ databases">
        <authorList>
            <person name="Wagner-Dobler I."/>
            <person name="Ferriera S."/>
            <person name="Johnson J."/>
            <person name="Kravitz S."/>
            <person name="Beeson K."/>
            <person name="Sutton G."/>
            <person name="Rogers Y.-H."/>
            <person name="Friedman R."/>
            <person name="Frazier M."/>
            <person name="Venter J.C."/>
        </authorList>
    </citation>
    <scope>NUCLEOTIDE SEQUENCE [LARGE SCALE GENOMIC DNA]</scope>
    <source>
        <strain evidence="2 3">DFL-43</strain>
    </source>
</reference>
<keyword evidence="1" id="KW-0472">Membrane</keyword>
<dbReference type="STRING" id="411684.HPDFL43_10132"/>
<dbReference type="RefSeq" id="WP_007197802.1">
    <property type="nucleotide sequence ID" value="NZ_CM002917.1"/>
</dbReference>
<gene>
    <name evidence="2" type="ORF">HPDFL43_10132</name>
</gene>
<evidence type="ECO:0000256" key="1">
    <source>
        <dbReference type="SAM" id="Phobius"/>
    </source>
</evidence>
<reference evidence="2 3" key="2">
    <citation type="submission" date="2012-06" db="EMBL/GenBank/DDBJ databases">
        <authorList>
            <person name="Fiebig A."/>
        </authorList>
    </citation>
    <scope>NUCLEOTIDE SEQUENCE [LARGE SCALE GENOMIC DNA]</scope>
    <source>
        <strain evidence="2 3">DFL-43</strain>
    </source>
</reference>
<dbReference type="EMBL" id="ABIA03000002">
    <property type="protein sequence ID" value="EDQ33587.1"/>
    <property type="molecule type" value="Genomic_DNA"/>
</dbReference>
<dbReference type="Proteomes" id="UP000004291">
    <property type="component" value="Chromosome"/>
</dbReference>
<evidence type="ECO:0000313" key="3">
    <source>
        <dbReference type="Proteomes" id="UP000004291"/>
    </source>
</evidence>
<keyword evidence="3" id="KW-1185">Reference proteome</keyword>
<dbReference type="OrthoDB" id="7187254at2"/>
<dbReference type="HOGENOM" id="CLU_083880_0_0_5"/>
<proteinExistence type="predicted"/>
<organism evidence="2 3">
    <name type="scientific">Hoeflea phototrophica (strain DSM 17068 / NCIMB 14078 / DFL-43)</name>
    <dbReference type="NCBI Taxonomy" id="411684"/>
    <lineage>
        <taxon>Bacteria</taxon>
        <taxon>Pseudomonadati</taxon>
        <taxon>Pseudomonadota</taxon>
        <taxon>Alphaproteobacteria</taxon>
        <taxon>Hyphomicrobiales</taxon>
        <taxon>Rhizobiaceae</taxon>
        <taxon>Hoeflea</taxon>
    </lineage>
</organism>
<protein>
    <submittedName>
        <fullName evidence="2">Putative transmembrane transcriptional regulator (Anti-sigma factor)</fullName>
    </submittedName>
</protein>
<evidence type="ECO:0000313" key="2">
    <source>
        <dbReference type="EMBL" id="EDQ33587.1"/>
    </source>
</evidence>
<name>A9D6T0_HOEPD</name>
<accession>A9D6T0</accession>
<dbReference type="AlphaFoldDB" id="A9D6T0"/>
<keyword evidence="1" id="KW-1133">Transmembrane helix</keyword>